<name>A0A364MV01_STELY</name>
<organism evidence="1 2">
    <name type="scientific">Stemphylium lycopersici</name>
    <name type="common">Tomato gray leaf spot disease fungus</name>
    <name type="synonym">Thyrospora lycopersici</name>
    <dbReference type="NCBI Taxonomy" id="183478"/>
    <lineage>
        <taxon>Eukaryota</taxon>
        <taxon>Fungi</taxon>
        <taxon>Dikarya</taxon>
        <taxon>Ascomycota</taxon>
        <taxon>Pezizomycotina</taxon>
        <taxon>Dothideomycetes</taxon>
        <taxon>Pleosporomycetidae</taxon>
        <taxon>Pleosporales</taxon>
        <taxon>Pleosporineae</taxon>
        <taxon>Pleosporaceae</taxon>
        <taxon>Stemphylium</taxon>
    </lineage>
</organism>
<comment type="caution">
    <text evidence="1">The sequence shown here is derived from an EMBL/GenBank/DDBJ whole genome shotgun (WGS) entry which is preliminary data.</text>
</comment>
<dbReference type="EMBL" id="QGDH01000153">
    <property type="protein sequence ID" value="RAR04461.1"/>
    <property type="molecule type" value="Genomic_DNA"/>
</dbReference>
<protein>
    <submittedName>
        <fullName evidence="1">Cytochrome p450 protein</fullName>
    </submittedName>
</protein>
<proteinExistence type="predicted"/>
<keyword evidence="2" id="KW-1185">Reference proteome</keyword>
<dbReference type="OrthoDB" id="5230873at2759"/>
<gene>
    <name evidence="1" type="ORF">DDE83_007794</name>
</gene>
<dbReference type="Proteomes" id="UP000249619">
    <property type="component" value="Unassembled WGS sequence"/>
</dbReference>
<evidence type="ECO:0000313" key="1">
    <source>
        <dbReference type="EMBL" id="RAR04461.1"/>
    </source>
</evidence>
<sequence>MREFLAASLPLLVAGARKRDVSSSATFQLYAYGDNFGGLPLFWDGSLAYAGNPSLANSPEAAVVIFTADSDHHFVGNPNVSTSTGTPSWSNSTLFIPEPSAGDKRVGFLPPNNGTGNDTTHTSGFAFYGSTAMLYGDDGGIATSFTGKKLQDGVYALFWNETEGTVPLTLRKVAPSNPGSKVR</sequence>
<evidence type="ECO:0000313" key="2">
    <source>
        <dbReference type="Proteomes" id="UP000249619"/>
    </source>
</evidence>
<accession>A0A364MV01</accession>
<dbReference type="AlphaFoldDB" id="A0A364MV01"/>
<reference evidence="2" key="1">
    <citation type="submission" date="2018-05" db="EMBL/GenBank/DDBJ databases">
        <title>Draft genome sequence of Stemphylium lycopersici strain CIDEFI 213.</title>
        <authorList>
            <person name="Medina R."/>
            <person name="Franco M.E.E."/>
            <person name="Lucentini C.G."/>
            <person name="Saparrat M.C.N."/>
            <person name="Balatti P.A."/>
        </authorList>
    </citation>
    <scope>NUCLEOTIDE SEQUENCE [LARGE SCALE GENOMIC DNA]</scope>
    <source>
        <strain evidence="2">CIDEFI 213</strain>
    </source>
</reference>